<dbReference type="GO" id="GO:0004300">
    <property type="term" value="F:enoyl-CoA hydratase activity"/>
    <property type="evidence" value="ECO:0007669"/>
    <property type="project" value="UniProtKB-EC"/>
</dbReference>
<accession>A0AAC9PSE9</accession>
<dbReference type="InterPro" id="IPR029069">
    <property type="entry name" value="HotDog_dom_sf"/>
</dbReference>
<evidence type="ECO:0000259" key="3">
    <source>
        <dbReference type="Pfam" id="PF01575"/>
    </source>
</evidence>
<comment type="similarity">
    <text evidence="1">Belongs to the enoyl-CoA hydratase/isomerase family.</text>
</comment>
<dbReference type="PANTHER" id="PTHR42993:SF1">
    <property type="entry name" value="MAOC-LIKE DEHYDRATASE DOMAIN-CONTAINING PROTEIN"/>
    <property type="match status" value="1"/>
</dbReference>
<organism evidence="4 5">
    <name type="scientific">Actinoalloteichus fjordicus</name>
    <dbReference type="NCBI Taxonomy" id="1612552"/>
    <lineage>
        <taxon>Bacteria</taxon>
        <taxon>Bacillati</taxon>
        <taxon>Actinomycetota</taxon>
        <taxon>Actinomycetes</taxon>
        <taxon>Pseudonocardiales</taxon>
        <taxon>Pseudonocardiaceae</taxon>
        <taxon>Actinoalloteichus</taxon>
    </lineage>
</organism>
<dbReference type="SUPFAM" id="SSF54637">
    <property type="entry name" value="Thioesterase/thiol ester dehydrase-isomerase"/>
    <property type="match status" value="1"/>
</dbReference>
<dbReference type="Gene3D" id="3.10.129.10">
    <property type="entry name" value="Hotdog Thioesterase"/>
    <property type="match status" value="1"/>
</dbReference>
<evidence type="ECO:0000256" key="2">
    <source>
        <dbReference type="SAM" id="MobiDB-lite"/>
    </source>
</evidence>
<dbReference type="InterPro" id="IPR002539">
    <property type="entry name" value="MaoC-like_dom"/>
</dbReference>
<dbReference type="Proteomes" id="UP000185511">
    <property type="component" value="Chromosome"/>
</dbReference>
<keyword evidence="5" id="KW-1185">Reference proteome</keyword>
<name>A0AAC9PSE9_9PSEU</name>
<evidence type="ECO:0000256" key="1">
    <source>
        <dbReference type="ARBA" id="ARBA00005254"/>
    </source>
</evidence>
<dbReference type="CDD" id="cd03450">
    <property type="entry name" value="NodN"/>
    <property type="match status" value="1"/>
</dbReference>
<dbReference type="EMBL" id="CP016076">
    <property type="protein sequence ID" value="APU14766.1"/>
    <property type="molecule type" value="Genomic_DNA"/>
</dbReference>
<feature type="region of interest" description="Disordered" evidence="2">
    <location>
        <begin position="1"/>
        <end position="43"/>
    </location>
</feature>
<gene>
    <name evidence="4" type="ORF">UA74_13540</name>
</gene>
<proteinExistence type="inferred from homology"/>
<feature type="compositionally biased region" description="Low complexity" evidence="2">
    <location>
        <begin position="24"/>
        <end position="39"/>
    </location>
</feature>
<dbReference type="PANTHER" id="PTHR42993">
    <property type="entry name" value="MAOC-LIKE DEHYDRATASE DOMAIN-CONTAINING PROTEIN"/>
    <property type="match status" value="1"/>
</dbReference>
<dbReference type="Pfam" id="PF01575">
    <property type="entry name" value="MaoC_dehydratas"/>
    <property type="match status" value="1"/>
</dbReference>
<keyword evidence="4" id="KW-0456">Lyase</keyword>
<evidence type="ECO:0000313" key="4">
    <source>
        <dbReference type="EMBL" id="APU14766.1"/>
    </source>
</evidence>
<dbReference type="KEGG" id="acad:UA74_13540"/>
<dbReference type="RefSeq" id="WP_318533301.1">
    <property type="nucleotide sequence ID" value="NZ_CP016076.1"/>
</dbReference>
<sequence length="201" mass="20949">MTARGDAEDDRVPGPRAAVSQDPAGAGDAAVGAGARSAAPEPTSDAVPLRVFASFAELSEAVGIVIGPGPWESIEQARVDAFAEATEDRQWIHTDPERAADGPFGGTVAHGYLTLSLLPMLNRGLYRVAGVRTGVNYGLNRVRFPAPLRTGSAVRATSRIDEATPLGDGALQLVATVTVTARDAERPCCVAQTVSRLYPAE</sequence>
<evidence type="ECO:0000313" key="5">
    <source>
        <dbReference type="Proteomes" id="UP000185511"/>
    </source>
</evidence>
<feature type="domain" description="MaoC-like" evidence="3">
    <location>
        <begin position="70"/>
        <end position="162"/>
    </location>
</feature>
<dbReference type="EC" id="4.2.1.17" evidence="4"/>
<dbReference type="InterPro" id="IPR039375">
    <property type="entry name" value="NodN-like"/>
</dbReference>
<reference evidence="5" key="1">
    <citation type="submission" date="2016-06" db="EMBL/GenBank/DDBJ databases">
        <title>Complete genome sequence of Actinoalloteichus fjordicus DSM 46855 (=ADI127-17), type strain of the new species Actinoalloteichus fjordicus.</title>
        <authorList>
            <person name="Ruckert C."/>
            <person name="Nouioui I."/>
            <person name="Willmese J."/>
            <person name="van Wezel G."/>
            <person name="Klenk H.-P."/>
            <person name="Kalinowski J."/>
            <person name="Zotchev S.B."/>
        </authorList>
    </citation>
    <scope>NUCLEOTIDE SEQUENCE [LARGE SCALE GENOMIC DNA]</scope>
    <source>
        <strain evidence="5">ADI127-7</strain>
    </source>
</reference>
<protein>
    <submittedName>
        <fullName evidence="4">Acyl dehydratase</fullName>
        <ecNumber evidence="4">4.2.1.17</ecNumber>
    </submittedName>
</protein>
<dbReference type="AlphaFoldDB" id="A0AAC9PSE9"/>